<keyword evidence="1" id="KW-0472">Membrane</keyword>
<organism evidence="2 3">
    <name type="scientific">Nesterenkonia halobia</name>
    <dbReference type="NCBI Taxonomy" id="37922"/>
    <lineage>
        <taxon>Bacteria</taxon>
        <taxon>Bacillati</taxon>
        <taxon>Actinomycetota</taxon>
        <taxon>Actinomycetes</taxon>
        <taxon>Micrococcales</taxon>
        <taxon>Micrococcaceae</taxon>
        <taxon>Nesterenkonia</taxon>
    </lineage>
</organism>
<comment type="caution">
    <text evidence="2">The sequence shown here is derived from an EMBL/GenBank/DDBJ whole genome shotgun (WGS) entry which is preliminary data.</text>
</comment>
<reference evidence="3" key="1">
    <citation type="journal article" date="2019" name="Int. J. Syst. Evol. Microbiol.">
        <title>The Global Catalogue of Microorganisms (GCM) 10K type strain sequencing project: providing services to taxonomists for standard genome sequencing and annotation.</title>
        <authorList>
            <consortium name="The Broad Institute Genomics Platform"/>
            <consortium name="The Broad Institute Genome Sequencing Center for Infectious Disease"/>
            <person name="Wu L."/>
            <person name="Ma J."/>
        </authorList>
    </citation>
    <scope>NUCLEOTIDE SEQUENCE [LARGE SCALE GENOMIC DNA]</scope>
    <source>
        <strain evidence="3">JCM 11483</strain>
    </source>
</reference>
<gene>
    <name evidence="2" type="ORF">GCM10020260_27540</name>
</gene>
<accession>A0ABP6RJ96</accession>
<proteinExistence type="predicted"/>
<keyword evidence="3" id="KW-1185">Reference proteome</keyword>
<evidence type="ECO:0000256" key="1">
    <source>
        <dbReference type="SAM" id="Phobius"/>
    </source>
</evidence>
<keyword evidence="1" id="KW-1133">Transmembrane helix</keyword>
<evidence type="ECO:0000313" key="3">
    <source>
        <dbReference type="Proteomes" id="UP001501736"/>
    </source>
</evidence>
<keyword evidence="1" id="KW-0812">Transmembrane</keyword>
<dbReference type="Proteomes" id="UP001501736">
    <property type="component" value="Unassembled WGS sequence"/>
</dbReference>
<name>A0ABP6RJ96_9MICC</name>
<protein>
    <submittedName>
        <fullName evidence="2">Uncharacterized protein</fullName>
    </submittedName>
</protein>
<evidence type="ECO:0000313" key="2">
    <source>
        <dbReference type="EMBL" id="GAA3288612.1"/>
    </source>
</evidence>
<sequence length="194" mass="21822">MGVFLVLGTLLTVLMLPDPWAWAAGAIFGLAGGAAAFGILSTVEQSDRRRALRRRSEQQRLRDGLAEVDEMLRTRSGRLPPSTQGQLRMMTVGLEEIVERWEDLERLPEQQEGVRRTVESHLPRTIELFLALPDEDKPRHAQEFKAQVGLLAEAVAKTRDTVVAKNLQALQTNRWLLEESLGDPDETLFRENGL</sequence>
<dbReference type="RefSeq" id="WP_344722415.1">
    <property type="nucleotide sequence ID" value="NZ_BAAAYG010000018.1"/>
</dbReference>
<feature type="transmembrane region" description="Helical" evidence="1">
    <location>
        <begin position="20"/>
        <end position="43"/>
    </location>
</feature>
<dbReference type="EMBL" id="BAAAYG010000018">
    <property type="protein sequence ID" value="GAA3288612.1"/>
    <property type="molecule type" value="Genomic_DNA"/>
</dbReference>